<dbReference type="AlphaFoldDB" id="A0A0H5QZY2"/>
<organism evidence="1">
    <name type="scientific">Spongospora subterranea</name>
    <dbReference type="NCBI Taxonomy" id="70186"/>
    <lineage>
        <taxon>Eukaryota</taxon>
        <taxon>Sar</taxon>
        <taxon>Rhizaria</taxon>
        <taxon>Endomyxa</taxon>
        <taxon>Phytomyxea</taxon>
        <taxon>Plasmodiophorida</taxon>
        <taxon>Plasmodiophoridae</taxon>
        <taxon>Spongospora</taxon>
    </lineage>
</organism>
<sequence length="334" mass="37218">MPQGACAIQCPSNLATVRQTLQQAFKEMKQTNVEVDCSRAYTSRCVPCAKTYSTSEGRPLLIHDEESRRPVKLDKIPAVNVVFLRSESYDCVVAELAEALFPYPAWRDGATYDLATCDGALIKAGTKFEDFPFNLSSSKSKKQLWLIRHDQSDSDVVLPTLDLTRSDAGVNDMPYFDHGRTVVQEIRSADVPPVRTGRLSTAAGVFGDLHGRSFQEMYDATKADAGTASMAVSILHIFEGSKWTQRLLHCSEWSIPNMKEAVEDGALKVVYKDSLFRPSFGEDVVVFKKMRLRKHDKLQIHTGNVQQLAFCAHASGIFNNAINDQNITSDFQIQ</sequence>
<accession>A0A0H5QZY2</accession>
<dbReference type="EMBL" id="HACM01007025">
    <property type="protein sequence ID" value="CRZ07467.1"/>
    <property type="molecule type" value="Transcribed_RNA"/>
</dbReference>
<name>A0A0H5QZY2_9EUKA</name>
<dbReference type="EMBL" id="HACM01007018">
    <property type="protein sequence ID" value="CRZ07460.1"/>
    <property type="molecule type" value="Transcribed_RNA"/>
</dbReference>
<proteinExistence type="predicted"/>
<protein>
    <submittedName>
        <fullName evidence="1">Uncharacterized protein</fullName>
    </submittedName>
</protein>
<evidence type="ECO:0000313" key="1">
    <source>
        <dbReference type="EMBL" id="CRZ07460.1"/>
    </source>
</evidence>
<reference evidence="1" key="1">
    <citation type="submission" date="2015-04" db="EMBL/GenBank/DDBJ databases">
        <title>The genome sequence of the plant pathogenic Rhizarian Plasmodiophora brassicae reveals insights in its biotrophic life cycle and the origin of chitin synthesis.</title>
        <authorList>
            <person name="Schwelm A."/>
            <person name="Fogelqvist J."/>
            <person name="Knaust A."/>
            <person name="Julke S."/>
            <person name="Lilja T."/>
            <person name="Dhandapani V."/>
            <person name="Bonilla-Rosso G."/>
            <person name="Karlsson M."/>
            <person name="Shevchenko A."/>
            <person name="Choi S.R."/>
            <person name="Kim H.G."/>
            <person name="Park J.Y."/>
            <person name="Lim Y.P."/>
            <person name="Ludwig-Muller J."/>
            <person name="Dixelius C."/>
        </authorList>
    </citation>
    <scope>NUCLEOTIDE SEQUENCE</scope>
    <source>
        <tissue evidence="1">Potato root galls</tissue>
    </source>
</reference>